<organism evidence="3 4">
    <name type="scientific">Tritrichomonas musculus</name>
    <dbReference type="NCBI Taxonomy" id="1915356"/>
    <lineage>
        <taxon>Eukaryota</taxon>
        <taxon>Metamonada</taxon>
        <taxon>Parabasalia</taxon>
        <taxon>Tritrichomonadida</taxon>
        <taxon>Tritrichomonadidae</taxon>
        <taxon>Tritrichomonas</taxon>
    </lineage>
</organism>
<name>A0ABR2K3A0_9EUKA</name>
<evidence type="ECO:0000256" key="1">
    <source>
        <dbReference type="SAM" id="MobiDB-lite"/>
    </source>
</evidence>
<reference evidence="3 4" key="1">
    <citation type="submission" date="2024-04" db="EMBL/GenBank/DDBJ databases">
        <title>Tritrichomonas musculus Genome.</title>
        <authorList>
            <person name="Alves-Ferreira E."/>
            <person name="Grigg M."/>
            <person name="Lorenzi H."/>
            <person name="Galac M."/>
        </authorList>
    </citation>
    <scope>NUCLEOTIDE SEQUENCE [LARGE SCALE GENOMIC DNA]</scope>
    <source>
        <strain evidence="3 4">EAF2021</strain>
    </source>
</reference>
<dbReference type="Gene3D" id="3.10.20.90">
    <property type="entry name" value="Phosphatidylinositol 3-kinase Catalytic Subunit, Chain A, domain 1"/>
    <property type="match status" value="3"/>
</dbReference>
<dbReference type="CDD" id="cd01763">
    <property type="entry name" value="Ubl_SUMO_like"/>
    <property type="match status" value="1"/>
</dbReference>
<dbReference type="PANTHER" id="PTHR10562">
    <property type="entry name" value="SMALL UBIQUITIN-RELATED MODIFIER"/>
    <property type="match status" value="1"/>
</dbReference>
<dbReference type="Pfam" id="PF11976">
    <property type="entry name" value="Rad60-SLD"/>
    <property type="match status" value="2"/>
</dbReference>
<dbReference type="Proteomes" id="UP001470230">
    <property type="component" value="Unassembled WGS sequence"/>
</dbReference>
<keyword evidence="4" id="KW-1185">Reference proteome</keyword>
<accession>A0ABR2K3A0</accession>
<comment type="caution">
    <text evidence="3">The sequence shown here is derived from an EMBL/GenBank/DDBJ whole genome shotgun (WGS) entry which is preliminary data.</text>
</comment>
<gene>
    <name evidence="3" type="ORF">M9Y10_040854</name>
</gene>
<protein>
    <recommendedName>
        <fullName evidence="2">Ubiquitin-like domain-containing protein</fullName>
    </recommendedName>
</protein>
<evidence type="ECO:0000313" key="3">
    <source>
        <dbReference type="EMBL" id="KAK8885406.1"/>
    </source>
</evidence>
<feature type="region of interest" description="Disordered" evidence="1">
    <location>
        <begin position="275"/>
        <end position="296"/>
    </location>
</feature>
<dbReference type="SUPFAM" id="SSF54236">
    <property type="entry name" value="Ubiquitin-like"/>
    <property type="match status" value="3"/>
</dbReference>
<feature type="domain" description="Ubiquitin-like" evidence="2">
    <location>
        <begin position="1"/>
        <end position="82"/>
    </location>
</feature>
<dbReference type="InterPro" id="IPR022617">
    <property type="entry name" value="Rad60/SUMO-like_dom"/>
</dbReference>
<evidence type="ECO:0000313" key="4">
    <source>
        <dbReference type="Proteomes" id="UP001470230"/>
    </source>
</evidence>
<dbReference type="InterPro" id="IPR029071">
    <property type="entry name" value="Ubiquitin-like_domsf"/>
</dbReference>
<dbReference type="PROSITE" id="PS50053">
    <property type="entry name" value="UBIQUITIN_2"/>
    <property type="match status" value="2"/>
</dbReference>
<evidence type="ECO:0000259" key="2">
    <source>
        <dbReference type="PROSITE" id="PS50053"/>
    </source>
</evidence>
<sequence>MTITLKLNENEIGSTEPFREISVYRTNTFNAIFDEYESQKNIKHKQLRYIYRGRLIKGTETPSSLRMKNGDTIKVIYSNSNNPINTINKSVKITLSLIDPNGIDHPFEIKIDRKIKGWLKNSCQILNLDYDSLAFFVNDKLIDVEKTPHQMKLSSSDKVYAKDRINVQNVDDNAIKCHEVQSKYYSPPTNTTPIANTSKNPVILNLNIKKPNNEIIHVQIDSTETFKHCFKPLLKKYNIKVTDYHFIYNNKSLNGNDTPNVLQMKEGDTIKMKKKNVQKHNDEDSHNSKSEDTQAFTCLLI</sequence>
<dbReference type="InterPro" id="IPR000626">
    <property type="entry name" value="Ubiquitin-like_dom"/>
</dbReference>
<proteinExistence type="predicted"/>
<feature type="compositionally biased region" description="Basic and acidic residues" evidence="1">
    <location>
        <begin position="279"/>
        <end position="292"/>
    </location>
</feature>
<feature type="domain" description="Ubiquitin-like" evidence="2">
    <location>
        <begin position="204"/>
        <end position="272"/>
    </location>
</feature>
<dbReference type="EMBL" id="JAPFFF010000007">
    <property type="protein sequence ID" value="KAK8885406.1"/>
    <property type="molecule type" value="Genomic_DNA"/>
</dbReference>